<dbReference type="PIRSF" id="PIRSF004505">
    <property type="entry name" value="MT_bac"/>
    <property type="match status" value="1"/>
</dbReference>
<evidence type="ECO:0000256" key="5">
    <source>
        <dbReference type="HAMAP-Rule" id="MF_00658"/>
    </source>
</evidence>
<sequence length="157" mass="18165">MKITLLCVGKTDDKYLETGIQEFQKRLGRYISFQMFCLPDVKNSSKLTQAELKIREGKLILSKIKSNDFLVLLDEKGKEFRSVDFANYLEKQMIGSISSMVFVIGGPYGFDKQVYDRAQGLISLSKMTFSHQMIRLFFVEQLYRGMSILKGLPYHHE</sequence>
<accession>A0A9D1W884</accession>
<dbReference type="InterPro" id="IPR003742">
    <property type="entry name" value="RlmH-like"/>
</dbReference>
<name>A0A9D1W884_9SPHI</name>
<dbReference type="GO" id="GO:0070038">
    <property type="term" value="F:rRNA (pseudouridine-N3-)-methyltransferase activity"/>
    <property type="evidence" value="ECO:0007669"/>
    <property type="project" value="UniProtKB-UniRule"/>
</dbReference>
<dbReference type="EC" id="2.1.1.177" evidence="5"/>
<dbReference type="Pfam" id="PF02590">
    <property type="entry name" value="SPOUT_MTase"/>
    <property type="match status" value="1"/>
</dbReference>
<dbReference type="Gene3D" id="3.40.1280.10">
    <property type="match status" value="1"/>
</dbReference>
<evidence type="ECO:0000256" key="2">
    <source>
        <dbReference type="ARBA" id="ARBA00022679"/>
    </source>
</evidence>
<dbReference type="Proteomes" id="UP000824156">
    <property type="component" value="Unassembled WGS sequence"/>
</dbReference>
<comment type="subcellular location">
    <subcellularLocation>
        <location evidence="5">Cytoplasm</location>
    </subcellularLocation>
</comment>
<organism evidence="6 7">
    <name type="scientific">Candidatus Sphingobacterium stercoripullorum</name>
    <dbReference type="NCBI Taxonomy" id="2838759"/>
    <lineage>
        <taxon>Bacteria</taxon>
        <taxon>Pseudomonadati</taxon>
        <taxon>Bacteroidota</taxon>
        <taxon>Sphingobacteriia</taxon>
        <taxon>Sphingobacteriales</taxon>
        <taxon>Sphingobacteriaceae</taxon>
        <taxon>Sphingobacterium</taxon>
    </lineage>
</organism>
<feature type="binding site" evidence="5">
    <location>
        <position position="105"/>
    </location>
    <ligand>
        <name>S-adenosyl-L-methionine</name>
        <dbReference type="ChEBI" id="CHEBI:59789"/>
    </ligand>
</feature>
<proteinExistence type="inferred from homology"/>
<reference evidence="6" key="2">
    <citation type="submission" date="2021-04" db="EMBL/GenBank/DDBJ databases">
        <authorList>
            <person name="Gilroy R."/>
        </authorList>
    </citation>
    <scope>NUCLEOTIDE SEQUENCE</scope>
    <source>
        <strain evidence="6">1719</strain>
    </source>
</reference>
<dbReference type="InterPro" id="IPR029026">
    <property type="entry name" value="tRNA_m1G_MTases_N"/>
</dbReference>
<dbReference type="GO" id="GO:0005737">
    <property type="term" value="C:cytoplasm"/>
    <property type="evidence" value="ECO:0007669"/>
    <property type="project" value="UniProtKB-SubCell"/>
</dbReference>
<comment type="similarity">
    <text evidence="4 5">Belongs to the RNA methyltransferase RlmH family.</text>
</comment>
<dbReference type="PANTHER" id="PTHR33603">
    <property type="entry name" value="METHYLTRANSFERASE"/>
    <property type="match status" value="1"/>
</dbReference>
<keyword evidence="2 5" id="KW-0808">Transferase</keyword>
<keyword evidence="1 5" id="KW-0489">Methyltransferase</keyword>
<dbReference type="CDD" id="cd18081">
    <property type="entry name" value="RlmH-like"/>
    <property type="match status" value="1"/>
</dbReference>
<evidence type="ECO:0000313" key="7">
    <source>
        <dbReference type="Proteomes" id="UP000824156"/>
    </source>
</evidence>
<dbReference type="AlphaFoldDB" id="A0A9D1W884"/>
<protein>
    <recommendedName>
        <fullName evidence="5">Ribosomal RNA large subunit methyltransferase H</fullName>
        <ecNumber evidence="5">2.1.1.177</ecNumber>
    </recommendedName>
    <alternativeName>
        <fullName evidence="5">23S rRNA (pseudouridine1915-N3)-methyltransferase</fullName>
    </alternativeName>
    <alternativeName>
        <fullName evidence="5">23S rRNA m3Psi1915 methyltransferase</fullName>
    </alternativeName>
    <alternativeName>
        <fullName evidence="5">rRNA (pseudouridine-N3-)-methyltransferase RlmH</fullName>
    </alternativeName>
</protein>
<reference evidence="6" key="1">
    <citation type="journal article" date="2021" name="PeerJ">
        <title>Extensive microbial diversity within the chicken gut microbiome revealed by metagenomics and culture.</title>
        <authorList>
            <person name="Gilroy R."/>
            <person name="Ravi A."/>
            <person name="Getino M."/>
            <person name="Pursley I."/>
            <person name="Horton D.L."/>
            <person name="Alikhan N.F."/>
            <person name="Baker D."/>
            <person name="Gharbi K."/>
            <person name="Hall N."/>
            <person name="Watson M."/>
            <person name="Adriaenssens E.M."/>
            <person name="Foster-Nyarko E."/>
            <person name="Jarju S."/>
            <person name="Secka A."/>
            <person name="Antonio M."/>
            <person name="Oren A."/>
            <person name="Chaudhuri R.R."/>
            <person name="La Ragione R."/>
            <person name="Hildebrand F."/>
            <person name="Pallen M.J."/>
        </authorList>
    </citation>
    <scope>NUCLEOTIDE SEQUENCE</scope>
    <source>
        <strain evidence="6">1719</strain>
    </source>
</reference>
<dbReference type="InterPro" id="IPR029028">
    <property type="entry name" value="Alpha/beta_knot_MTases"/>
</dbReference>
<comment type="subunit">
    <text evidence="5">Homodimer.</text>
</comment>
<evidence type="ECO:0000313" key="6">
    <source>
        <dbReference type="EMBL" id="HIX54013.1"/>
    </source>
</evidence>
<dbReference type="PANTHER" id="PTHR33603:SF1">
    <property type="entry name" value="RIBOSOMAL RNA LARGE SUBUNIT METHYLTRANSFERASE H"/>
    <property type="match status" value="1"/>
</dbReference>
<dbReference type="SUPFAM" id="SSF75217">
    <property type="entry name" value="alpha/beta knot"/>
    <property type="match status" value="1"/>
</dbReference>
<evidence type="ECO:0000256" key="4">
    <source>
        <dbReference type="ARBA" id="ARBA00038303"/>
    </source>
</evidence>
<dbReference type="HAMAP" id="MF_00658">
    <property type="entry name" value="23SrRNA_methyltr_H"/>
    <property type="match status" value="1"/>
</dbReference>
<comment type="catalytic activity">
    <reaction evidence="5">
        <text>pseudouridine(1915) in 23S rRNA + S-adenosyl-L-methionine = N(3)-methylpseudouridine(1915) in 23S rRNA + S-adenosyl-L-homocysteine + H(+)</text>
        <dbReference type="Rhea" id="RHEA:42752"/>
        <dbReference type="Rhea" id="RHEA-COMP:10221"/>
        <dbReference type="Rhea" id="RHEA-COMP:10222"/>
        <dbReference type="ChEBI" id="CHEBI:15378"/>
        <dbReference type="ChEBI" id="CHEBI:57856"/>
        <dbReference type="ChEBI" id="CHEBI:59789"/>
        <dbReference type="ChEBI" id="CHEBI:65314"/>
        <dbReference type="ChEBI" id="CHEBI:74486"/>
        <dbReference type="EC" id="2.1.1.177"/>
    </reaction>
</comment>
<evidence type="ECO:0000256" key="3">
    <source>
        <dbReference type="ARBA" id="ARBA00022691"/>
    </source>
</evidence>
<feature type="binding site" evidence="5">
    <location>
        <begin position="124"/>
        <end position="129"/>
    </location>
    <ligand>
        <name>S-adenosyl-L-methionine</name>
        <dbReference type="ChEBI" id="CHEBI:59789"/>
    </ligand>
</feature>
<comment type="function">
    <text evidence="5">Specifically methylates the pseudouridine at position 1915 (m3Psi1915) in 23S rRNA.</text>
</comment>
<keyword evidence="3 5" id="KW-0949">S-adenosyl-L-methionine</keyword>
<feature type="binding site" evidence="5">
    <location>
        <position position="73"/>
    </location>
    <ligand>
        <name>S-adenosyl-L-methionine</name>
        <dbReference type="ChEBI" id="CHEBI:59789"/>
    </ligand>
</feature>
<comment type="caution">
    <text evidence="6">The sequence shown here is derived from an EMBL/GenBank/DDBJ whole genome shotgun (WGS) entry which is preliminary data.</text>
</comment>
<keyword evidence="5" id="KW-0963">Cytoplasm</keyword>
<gene>
    <name evidence="5 6" type="primary">rlmH</name>
    <name evidence="6" type="ORF">H9853_03225</name>
</gene>
<dbReference type="NCBIfam" id="NF000990">
    <property type="entry name" value="PRK00103.2-4"/>
    <property type="match status" value="1"/>
</dbReference>
<evidence type="ECO:0000256" key="1">
    <source>
        <dbReference type="ARBA" id="ARBA00022603"/>
    </source>
</evidence>
<dbReference type="EMBL" id="DXEZ01000093">
    <property type="protein sequence ID" value="HIX54013.1"/>
    <property type="molecule type" value="Genomic_DNA"/>
</dbReference>
<keyword evidence="5" id="KW-0698">rRNA processing</keyword>